<gene>
    <name evidence="1" type="ORF">CCUR1050_LOCUS28758</name>
</gene>
<accession>A0A7S0QX65</accession>
<reference evidence="1" key="1">
    <citation type="submission" date="2021-01" db="EMBL/GenBank/DDBJ databases">
        <authorList>
            <person name="Corre E."/>
            <person name="Pelletier E."/>
            <person name="Niang G."/>
            <person name="Scheremetjew M."/>
            <person name="Finn R."/>
            <person name="Kale V."/>
            <person name="Holt S."/>
            <person name="Cochrane G."/>
            <person name="Meng A."/>
            <person name="Brown T."/>
            <person name="Cohen L."/>
        </authorList>
    </citation>
    <scope>NUCLEOTIDE SEQUENCE</scope>
    <source>
        <strain evidence="1">CCAP979/52</strain>
    </source>
</reference>
<sequence>MFATDPVGMEALLLTGTIFQKFNDKRDAVNLGEYGLSRSILEAGYGVDCLVAQLQGLDWREPGNWPGPAGLEWAATINQMRAQSGTTARFVYALHPFEAVFVKTLWGEASGDAGEQELGQVDESIAEPLSWVIEELQTAFASKSTDSDSALDGPISGPTL</sequence>
<organism evidence="1">
    <name type="scientific">Cryptomonas curvata</name>
    <dbReference type="NCBI Taxonomy" id="233186"/>
    <lineage>
        <taxon>Eukaryota</taxon>
        <taxon>Cryptophyceae</taxon>
        <taxon>Cryptomonadales</taxon>
        <taxon>Cryptomonadaceae</taxon>
        <taxon>Cryptomonas</taxon>
    </lineage>
</organism>
<dbReference type="EMBL" id="HBEZ01052427">
    <property type="protein sequence ID" value="CAD8654577.1"/>
    <property type="molecule type" value="Transcribed_RNA"/>
</dbReference>
<protein>
    <submittedName>
        <fullName evidence="1">Uncharacterized protein</fullName>
    </submittedName>
</protein>
<evidence type="ECO:0000313" key="1">
    <source>
        <dbReference type="EMBL" id="CAD8654577.1"/>
    </source>
</evidence>
<dbReference type="AlphaFoldDB" id="A0A7S0QX65"/>
<name>A0A7S0QX65_9CRYP</name>
<proteinExistence type="predicted"/>